<dbReference type="GO" id="GO:0005524">
    <property type="term" value="F:ATP binding"/>
    <property type="evidence" value="ECO:0007669"/>
    <property type="project" value="UniProtKB-KW"/>
</dbReference>
<keyword evidence="5" id="KW-0547">Nucleotide-binding</keyword>
<keyword evidence="7" id="KW-0067">ATP-binding</keyword>
<evidence type="ECO:0000256" key="3">
    <source>
        <dbReference type="ARBA" id="ARBA00006752"/>
    </source>
</evidence>
<dbReference type="FunFam" id="3.90.640.10:FF:000047">
    <property type="entry name" value="Actin, alpha skeletal muscle"/>
    <property type="match status" value="1"/>
</dbReference>
<evidence type="ECO:0000256" key="9">
    <source>
        <dbReference type="RuleBase" id="RU000487"/>
    </source>
</evidence>
<evidence type="ECO:0000256" key="8">
    <source>
        <dbReference type="ARBA" id="ARBA00023212"/>
    </source>
</evidence>
<evidence type="ECO:0000256" key="1">
    <source>
        <dbReference type="ARBA" id="ARBA00003780"/>
    </source>
</evidence>
<dbReference type="Pfam" id="PF00022">
    <property type="entry name" value="Actin"/>
    <property type="match status" value="2"/>
</dbReference>
<dbReference type="InterPro" id="IPR020902">
    <property type="entry name" value="Actin/actin-like_CS"/>
</dbReference>
<evidence type="ECO:0000256" key="2">
    <source>
        <dbReference type="ARBA" id="ARBA00004245"/>
    </source>
</evidence>
<evidence type="ECO:0000256" key="4">
    <source>
        <dbReference type="ARBA" id="ARBA00022490"/>
    </source>
</evidence>
<dbReference type="InterPro" id="IPR043129">
    <property type="entry name" value="ATPase_NBD"/>
</dbReference>
<dbReference type="PANTHER" id="PTHR11937">
    <property type="entry name" value="ACTIN"/>
    <property type="match status" value="1"/>
</dbReference>
<dbReference type="SUPFAM" id="SSF53067">
    <property type="entry name" value="Actin-like ATPase domain"/>
    <property type="match status" value="2"/>
</dbReference>
<evidence type="ECO:0000256" key="7">
    <source>
        <dbReference type="ARBA" id="ARBA00022840"/>
    </source>
</evidence>
<organism evidence="10 11">
    <name type="scientific">Castilleja foliolosa</name>
    <dbReference type="NCBI Taxonomy" id="1961234"/>
    <lineage>
        <taxon>Eukaryota</taxon>
        <taxon>Viridiplantae</taxon>
        <taxon>Streptophyta</taxon>
        <taxon>Embryophyta</taxon>
        <taxon>Tracheophyta</taxon>
        <taxon>Spermatophyta</taxon>
        <taxon>Magnoliopsida</taxon>
        <taxon>eudicotyledons</taxon>
        <taxon>Gunneridae</taxon>
        <taxon>Pentapetalae</taxon>
        <taxon>asterids</taxon>
        <taxon>lamiids</taxon>
        <taxon>Lamiales</taxon>
        <taxon>Orobanchaceae</taxon>
        <taxon>Pedicularideae</taxon>
        <taxon>Castillejinae</taxon>
        <taxon>Castilleja</taxon>
    </lineage>
</organism>
<dbReference type="SMART" id="SM00268">
    <property type="entry name" value="ACTIN"/>
    <property type="match status" value="1"/>
</dbReference>
<dbReference type="EMBL" id="JAVIJP010000005">
    <property type="protein sequence ID" value="KAL3653886.1"/>
    <property type="molecule type" value="Genomic_DNA"/>
</dbReference>
<dbReference type="Gene3D" id="3.30.420.40">
    <property type="match status" value="2"/>
</dbReference>
<dbReference type="InterPro" id="IPR004001">
    <property type="entry name" value="Actin_CS"/>
</dbReference>
<proteinExistence type="inferred from homology"/>
<dbReference type="FunFam" id="3.30.420.40:FF:000148">
    <property type="entry name" value="Actin, alpha skeletal muscle"/>
    <property type="match status" value="1"/>
</dbReference>
<evidence type="ECO:0000313" key="11">
    <source>
        <dbReference type="Proteomes" id="UP001632038"/>
    </source>
</evidence>
<sequence length="293" mass="32972">MGVKWCKWTLNMKRREYLSPSCKAGFAGYVAPKAVFPSIVGRRQNDVYVGDEAQSKRDILTLNYPIKNGIITNWDDMEKLWHHMFYNALCVSPEEHPILLTEAPLNPKPNREKMTEIMFETFNVPSMYVANQSVLYLYASGLVTGIVVDSGDGVTHTVPICNGNALPDATLSLDFAGRDVTEYLIEVLSERGYSITTEIVRDIKEKLCYISLDYENEEILAKSSSRVEKKYELPDGQVITIGAERFRCPEILFKPSMVGIEAVGIHETTYNSIMKCDEDIREAMFGNIVLSGG</sequence>
<name>A0ABD3EHY0_9LAMI</name>
<keyword evidence="11" id="KW-1185">Reference proteome</keyword>
<evidence type="ECO:0000313" key="10">
    <source>
        <dbReference type="EMBL" id="KAL3653886.1"/>
    </source>
</evidence>
<evidence type="ECO:0000256" key="6">
    <source>
        <dbReference type="ARBA" id="ARBA00022801"/>
    </source>
</evidence>
<comment type="function">
    <text evidence="1">Actins are highly conserved proteins that are involved in various types of cell motility and are ubiquitously expressed in all eukaryotic cells. Essential component of cell cytoskeleton; plays an important role in cytoplasmic streaming, cell shape determination, cell division, organelle movement and extension growth.</text>
</comment>
<protein>
    <submittedName>
        <fullName evidence="10">Actin-3</fullName>
    </submittedName>
</protein>
<dbReference type="PRINTS" id="PR00190">
    <property type="entry name" value="ACTIN"/>
</dbReference>
<keyword evidence="6" id="KW-0378">Hydrolase</keyword>
<dbReference type="InterPro" id="IPR004000">
    <property type="entry name" value="Actin"/>
</dbReference>
<comment type="similarity">
    <text evidence="3 9">Belongs to the actin family.</text>
</comment>
<dbReference type="PROSITE" id="PS00406">
    <property type="entry name" value="ACTINS_1"/>
    <property type="match status" value="1"/>
</dbReference>
<accession>A0ABD3EHY0</accession>
<dbReference type="Proteomes" id="UP001632038">
    <property type="component" value="Unassembled WGS sequence"/>
</dbReference>
<keyword evidence="4" id="KW-0963">Cytoplasm</keyword>
<dbReference type="AlphaFoldDB" id="A0ABD3EHY0"/>
<dbReference type="GO" id="GO:0005856">
    <property type="term" value="C:cytoskeleton"/>
    <property type="evidence" value="ECO:0007669"/>
    <property type="project" value="UniProtKB-SubCell"/>
</dbReference>
<reference evidence="11" key="1">
    <citation type="journal article" date="2024" name="IScience">
        <title>Strigolactones Initiate the Formation of Haustorium-like Structures in Castilleja.</title>
        <authorList>
            <person name="Buerger M."/>
            <person name="Peterson D."/>
            <person name="Chory J."/>
        </authorList>
    </citation>
    <scope>NUCLEOTIDE SEQUENCE [LARGE SCALE GENOMIC DNA]</scope>
</reference>
<dbReference type="Gene3D" id="3.90.640.10">
    <property type="entry name" value="Actin, Chain A, domain 4"/>
    <property type="match status" value="1"/>
</dbReference>
<dbReference type="GO" id="GO:0016787">
    <property type="term" value="F:hydrolase activity"/>
    <property type="evidence" value="ECO:0007669"/>
    <property type="project" value="UniProtKB-KW"/>
</dbReference>
<comment type="caution">
    <text evidence="10">The sequence shown here is derived from an EMBL/GenBank/DDBJ whole genome shotgun (WGS) entry which is preliminary data.</text>
</comment>
<dbReference type="PROSITE" id="PS01132">
    <property type="entry name" value="ACTINS_ACT_LIKE"/>
    <property type="match status" value="1"/>
</dbReference>
<gene>
    <name evidence="10" type="primary">ACT3</name>
    <name evidence="10" type="ORF">CASFOL_003567</name>
</gene>
<comment type="subcellular location">
    <subcellularLocation>
        <location evidence="2">Cytoplasm</location>
        <location evidence="2">Cytoskeleton</location>
    </subcellularLocation>
</comment>
<keyword evidence="8" id="KW-0206">Cytoskeleton</keyword>
<evidence type="ECO:0000256" key="5">
    <source>
        <dbReference type="ARBA" id="ARBA00022741"/>
    </source>
</evidence>